<protein>
    <recommendedName>
        <fullName evidence="3">DUF4440 domain-containing protein</fullName>
    </recommendedName>
</protein>
<organism evidence="1 2">
    <name type="scientific">Chloroflexus islandicus</name>
    <dbReference type="NCBI Taxonomy" id="1707952"/>
    <lineage>
        <taxon>Bacteria</taxon>
        <taxon>Bacillati</taxon>
        <taxon>Chloroflexota</taxon>
        <taxon>Chloroflexia</taxon>
        <taxon>Chloroflexales</taxon>
        <taxon>Chloroflexineae</taxon>
        <taxon>Chloroflexaceae</taxon>
        <taxon>Chloroflexus</taxon>
    </lineage>
</organism>
<keyword evidence="2" id="KW-1185">Reference proteome</keyword>
<evidence type="ECO:0000313" key="1">
    <source>
        <dbReference type="EMBL" id="OAN43605.1"/>
    </source>
</evidence>
<accession>A0A178M6E3</accession>
<name>A0A178M6E3_9CHLR</name>
<gene>
    <name evidence="1" type="ORF">A6A03_18315</name>
</gene>
<dbReference type="STRING" id="1707952.A6A03_18315"/>
<reference evidence="1 2" key="1">
    <citation type="submission" date="2016-04" db="EMBL/GenBank/DDBJ databases">
        <title>Chloroflexus islandicus sp. nov., a thermophilic filamentous anoxygenic phototrophic bacterium from geyser Strokkur (Iceland).</title>
        <authorList>
            <person name="Gaisin V.A."/>
            <person name="Kalashnikov A.M."/>
            <person name="Sukhacheva M.V."/>
            <person name="Grouzdev D.S."/>
            <person name="Ivanov T.M."/>
            <person name="Kuznetsov B."/>
            <person name="Gorlenko V.M."/>
        </authorList>
    </citation>
    <scope>NUCLEOTIDE SEQUENCE [LARGE SCALE GENOMIC DNA]</scope>
    <source>
        <strain evidence="2">isl-2</strain>
    </source>
</reference>
<comment type="caution">
    <text evidence="1">The sequence shown here is derived from an EMBL/GenBank/DDBJ whole genome shotgun (WGS) entry which is preliminary data.</text>
</comment>
<evidence type="ECO:0000313" key="2">
    <source>
        <dbReference type="Proteomes" id="UP000078287"/>
    </source>
</evidence>
<dbReference type="Proteomes" id="UP000078287">
    <property type="component" value="Unassembled WGS sequence"/>
</dbReference>
<dbReference type="AlphaFoldDB" id="A0A178M6E3"/>
<proteinExistence type="predicted"/>
<sequence length="164" mass="18465">MGRFGWPLRRDNAHRYGGGAWLYRCCSRLVTGWLALLLLASCSSVARPDDFAPTKKVNEFVAALEARNPSAVIALLEPGDWRREIGPELRIYFRYMAALQLRNKDVSIVENDGGLAIVRLKGDLAYTLSESNVQGEQPIDLIIEVVNIRGTWYLRSFQLPTPET</sequence>
<dbReference type="EMBL" id="LWQS01000079">
    <property type="protein sequence ID" value="OAN43605.1"/>
    <property type="molecule type" value="Genomic_DNA"/>
</dbReference>
<evidence type="ECO:0008006" key="3">
    <source>
        <dbReference type="Google" id="ProtNLM"/>
    </source>
</evidence>